<evidence type="ECO:0000313" key="3">
    <source>
        <dbReference type="EMBL" id="MBB1244861.1"/>
    </source>
</evidence>
<evidence type="ECO:0000256" key="1">
    <source>
        <dbReference type="SAM" id="MobiDB-lite"/>
    </source>
</evidence>
<dbReference type="EMBL" id="WMLF01000203">
    <property type="protein sequence ID" value="MBB1244861.1"/>
    <property type="molecule type" value="Genomic_DNA"/>
</dbReference>
<keyword evidence="2" id="KW-0812">Transmembrane</keyword>
<accession>A0ABR6EHQ5</accession>
<feature type="transmembrane region" description="Helical" evidence="2">
    <location>
        <begin position="84"/>
        <end position="103"/>
    </location>
</feature>
<keyword evidence="2" id="KW-0472">Membrane</keyword>
<sequence>MAAHHRPLVTSAAAGGLLFALWFVPSANATYESGRPAAPSTADAPAAESSTTHGTAAQDPAADPAAAGPAADGPLLADTGSFDTTPYVTGGVAFLVFGAGLVAHSVRRSRAVGAPSDGPVGLSPTRFS</sequence>
<comment type="caution">
    <text evidence="3">The sequence shown here is derived from an EMBL/GenBank/DDBJ whole genome shotgun (WGS) entry which is preliminary data.</text>
</comment>
<reference evidence="4" key="1">
    <citation type="journal article" date="2020" name="Syst. Appl. Microbiol.">
        <title>Streptomyces alkaliterrae sp. nov., isolated from an alkaline soil, and emended descriptions of Streptomyces alkaliphilus, Streptomyces calidiresistens and Streptomyces durbertensis.</title>
        <authorList>
            <person name="Swiecimska M."/>
            <person name="Golinska P."/>
            <person name="Nouioui I."/>
            <person name="Wypij M."/>
            <person name="Rai M."/>
            <person name="Sangal V."/>
            <person name="Goodfellow M."/>
        </authorList>
    </citation>
    <scope>NUCLEOTIDE SEQUENCE [LARGE SCALE GENOMIC DNA]</scope>
    <source>
        <strain evidence="4">DSM 104538</strain>
    </source>
</reference>
<evidence type="ECO:0008006" key="5">
    <source>
        <dbReference type="Google" id="ProtNLM"/>
    </source>
</evidence>
<gene>
    <name evidence="3" type="ORF">GL263_14995</name>
</gene>
<evidence type="ECO:0000313" key="4">
    <source>
        <dbReference type="Proteomes" id="UP000766698"/>
    </source>
</evidence>
<protein>
    <recommendedName>
        <fullName evidence="5">LPXTG cell wall anchor domain-containing protein</fullName>
    </recommendedName>
</protein>
<evidence type="ECO:0000256" key="2">
    <source>
        <dbReference type="SAM" id="Phobius"/>
    </source>
</evidence>
<organism evidence="3 4">
    <name type="scientific">Streptomyces durbertensis</name>
    <dbReference type="NCBI Taxonomy" id="2448886"/>
    <lineage>
        <taxon>Bacteria</taxon>
        <taxon>Bacillati</taxon>
        <taxon>Actinomycetota</taxon>
        <taxon>Actinomycetes</taxon>
        <taxon>Kitasatosporales</taxon>
        <taxon>Streptomycetaceae</taxon>
        <taxon>Streptomyces</taxon>
    </lineage>
</organism>
<keyword evidence="2" id="KW-1133">Transmembrane helix</keyword>
<keyword evidence="4" id="KW-1185">Reference proteome</keyword>
<dbReference type="Proteomes" id="UP000766698">
    <property type="component" value="Unassembled WGS sequence"/>
</dbReference>
<name>A0ABR6EHQ5_9ACTN</name>
<feature type="region of interest" description="Disordered" evidence="1">
    <location>
        <begin position="32"/>
        <end position="79"/>
    </location>
</feature>
<feature type="compositionally biased region" description="Low complexity" evidence="1">
    <location>
        <begin position="36"/>
        <end position="78"/>
    </location>
</feature>
<proteinExistence type="predicted"/>